<evidence type="ECO:0008006" key="4">
    <source>
        <dbReference type="Google" id="ProtNLM"/>
    </source>
</evidence>
<feature type="transmembrane region" description="Helical" evidence="1">
    <location>
        <begin position="84"/>
        <end position="103"/>
    </location>
</feature>
<reference evidence="2 3" key="1">
    <citation type="submission" date="2020-02" db="EMBL/GenBank/DDBJ databases">
        <authorList>
            <person name="Hogendoorn C."/>
        </authorList>
    </citation>
    <scope>NUCLEOTIDE SEQUENCE [LARGE SCALE GENOMIC DNA]</scope>
    <source>
        <strain evidence="2">R501</strain>
    </source>
</reference>
<feature type="transmembrane region" description="Helical" evidence="1">
    <location>
        <begin position="136"/>
        <end position="152"/>
    </location>
</feature>
<dbReference type="EMBL" id="LR778114">
    <property type="protein sequence ID" value="CAB1130139.1"/>
    <property type="molecule type" value="Genomic_DNA"/>
</dbReference>
<keyword evidence="1" id="KW-0472">Membrane</keyword>
<feature type="transmembrane region" description="Helical" evidence="1">
    <location>
        <begin position="110"/>
        <end position="130"/>
    </location>
</feature>
<gene>
    <name evidence="2" type="ORF">R50_2647</name>
</gene>
<evidence type="ECO:0000313" key="3">
    <source>
        <dbReference type="Proteomes" id="UP000503399"/>
    </source>
</evidence>
<proteinExistence type="predicted"/>
<feature type="transmembrane region" description="Helical" evidence="1">
    <location>
        <begin position="290"/>
        <end position="311"/>
    </location>
</feature>
<feature type="transmembrane region" description="Helical" evidence="1">
    <location>
        <begin position="159"/>
        <end position="186"/>
    </location>
</feature>
<evidence type="ECO:0000256" key="1">
    <source>
        <dbReference type="SAM" id="Phobius"/>
    </source>
</evidence>
<accession>A0A6F8ZJH6</accession>
<name>A0A6F8ZJH6_9FIRM</name>
<dbReference type="KEGG" id="hfv:R50_2647"/>
<evidence type="ECO:0000313" key="2">
    <source>
        <dbReference type="EMBL" id="CAB1130139.1"/>
    </source>
</evidence>
<organism evidence="2 3">
    <name type="scientific">Candidatus Hydrogenisulfobacillus filiaventi</name>
    <dbReference type="NCBI Taxonomy" id="2707344"/>
    <lineage>
        <taxon>Bacteria</taxon>
        <taxon>Bacillati</taxon>
        <taxon>Bacillota</taxon>
        <taxon>Clostridia</taxon>
        <taxon>Eubacteriales</taxon>
        <taxon>Clostridiales Family XVII. Incertae Sedis</taxon>
        <taxon>Candidatus Hydrogenisulfobacillus</taxon>
    </lineage>
</organism>
<keyword evidence="3" id="KW-1185">Reference proteome</keyword>
<protein>
    <recommendedName>
        <fullName evidence="4">Glycosyltransferase RgtA/B/C/D-like domain-containing protein</fullName>
    </recommendedName>
</protein>
<dbReference type="AlphaFoldDB" id="A0A6F8ZJH6"/>
<keyword evidence="1" id="KW-1133">Transmembrane helix</keyword>
<feature type="transmembrane region" description="Helical" evidence="1">
    <location>
        <begin position="331"/>
        <end position="349"/>
    </location>
</feature>
<sequence length="490" mass="53046">MSGQRSMWGAGLVLLAALVAVHSWGTPLEGDVYWQWTAGSLMLARHAVLRTDPFSYTLHGYPWVTEEWGFEVLLAWLVQQLGRWGFWVMGAVPGMAAAGLVYLRLGRRGLGPLPSLVLALGSTFSWLPFVKDRPQVLSYALMALLYVLLDAARAGRTRALWWLLPLAWFWANVHGSFLALFVLVGLEALWAAVPVRAGLWDPQAGGAPAWAYLAAGAGAALATFLNPHGPGLWAYAWRVSLSPKITDTIVEWQSPDFHVAWILAAVAAPLLLTVVVVLARARPVPWRDSVIAAAWLVATLHAVRFLPYWALSWPVLLEGVGPWLTPRRVRPGVVAAVLLAGAAAAAALAPPARFGRPAADIPVGAVRFLRHAPPGRVFNPYHLGGYLIHAGIPVFIDGRTDFYLARHAAVLDAYLGVKHLTTSPQAVFNAWRVRYVLWTPGTALARYLADSPAWRLVYASPRAVVYARAVAPRSGIMGPAGSGRGSGGPR</sequence>
<feature type="transmembrane region" description="Helical" evidence="1">
    <location>
        <begin position="259"/>
        <end position="278"/>
    </location>
</feature>
<keyword evidence="1" id="KW-0812">Transmembrane</keyword>
<dbReference type="Proteomes" id="UP000503399">
    <property type="component" value="Chromosome"/>
</dbReference>